<dbReference type="Gene3D" id="3.30.750.170">
    <property type="match status" value="1"/>
</dbReference>
<dbReference type="RefSeq" id="WP_342675702.1">
    <property type="nucleotide sequence ID" value="NZ_JBCGCU010000001.1"/>
</dbReference>
<name>A0ABU9MSL8_9GAMM</name>
<dbReference type="InterPro" id="IPR029045">
    <property type="entry name" value="ClpP/crotonase-like_dom_sf"/>
</dbReference>
<evidence type="ECO:0000313" key="3">
    <source>
        <dbReference type="EMBL" id="MEM0514180.1"/>
    </source>
</evidence>
<proteinExistence type="predicted"/>
<feature type="chain" id="PRO_5046121280" evidence="1">
    <location>
        <begin position="21"/>
        <end position="522"/>
    </location>
</feature>
<dbReference type="InterPro" id="IPR005151">
    <property type="entry name" value="Tail-specific_protease"/>
</dbReference>
<sequence length="522" mass="56496">MTTQLIKPLVISALSAALLACGGGTTDDSGGDTPSSWSQGVFAPSSQFKGQCSALNQKNWLRSWSNETYLWYDEIIDRDPASIASVEEYFHTLKTTATTASGAQKDKYHYVIPTDEWQQRQESGTVMGYGFNFELLRAAPPREVMVSYTEPGTPANAAGVRRGWEIIAVNGVDMINSNDIEALNSALYPETKGIQTEFTFKLVGSNEERKITLTAGNFVQDPVMNESIIATNDGNVGYLQFNSHNDPAERQLYDAFNYFASNNINDLVVDLRYNGGGLLAMAAQLGYMIAGTYNTDNLIFEKTVFNDKHPTINPVTGKPLTPYPFIDEYIGFDPASGISAGTKLPSLNLERVFILASPGTCSASEALINGLNGIPAARGFKVILIGGNTCGKPYGFYPTDNCDTTFFSIQFTGVNHAGFGDYADGFAPENTPNTTLAPEYVKGCAVPDDFTHLLGDKNEAMLAAALNYRASGVCPAPASAAGLKGYELQSTASEMGLSIGDNRWQTQLKNNRIVTPLPKEFN</sequence>
<feature type="domain" description="Tail specific protease" evidence="2">
    <location>
        <begin position="235"/>
        <end position="392"/>
    </location>
</feature>
<dbReference type="InterPro" id="IPR036034">
    <property type="entry name" value="PDZ_sf"/>
</dbReference>
<evidence type="ECO:0000313" key="4">
    <source>
        <dbReference type="Proteomes" id="UP001447008"/>
    </source>
</evidence>
<dbReference type="Pfam" id="PF03572">
    <property type="entry name" value="Peptidase_S41"/>
    <property type="match status" value="1"/>
</dbReference>
<dbReference type="Gene3D" id="2.30.42.10">
    <property type="match status" value="1"/>
</dbReference>
<dbReference type="PANTHER" id="PTHR32060:SF30">
    <property type="entry name" value="CARBOXY-TERMINAL PROCESSING PROTEASE CTPA"/>
    <property type="match status" value="1"/>
</dbReference>
<dbReference type="Proteomes" id="UP001447008">
    <property type="component" value="Unassembled WGS sequence"/>
</dbReference>
<dbReference type="PROSITE" id="PS51257">
    <property type="entry name" value="PROKAR_LIPOPROTEIN"/>
    <property type="match status" value="1"/>
</dbReference>
<organism evidence="3 4">
    <name type="scientific">Pseudoalteromonas qingdaonensis</name>
    <dbReference type="NCBI Taxonomy" id="3131913"/>
    <lineage>
        <taxon>Bacteria</taxon>
        <taxon>Pseudomonadati</taxon>
        <taxon>Pseudomonadota</taxon>
        <taxon>Gammaproteobacteria</taxon>
        <taxon>Alteromonadales</taxon>
        <taxon>Pseudoalteromonadaceae</taxon>
        <taxon>Pseudoalteromonas</taxon>
    </lineage>
</organism>
<feature type="signal peptide" evidence="1">
    <location>
        <begin position="1"/>
        <end position="20"/>
    </location>
</feature>
<dbReference type="EMBL" id="JBCGCU010000001">
    <property type="protein sequence ID" value="MEM0514180.1"/>
    <property type="molecule type" value="Genomic_DNA"/>
</dbReference>
<comment type="caution">
    <text evidence="3">The sequence shown here is derived from an EMBL/GenBank/DDBJ whole genome shotgun (WGS) entry which is preliminary data.</text>
</comment>
<reference evidence="3 4" key="1">
    <citation type="submission" date="2024-03" db="EMBL/GenBank/DDBJ databases">
        <title>Pseudoalteromonas qingdaonensis sp. nov., isolated from the intestines of marine benthic organisms.</title>
        <authorList>
            <person name="Lin X."/>
            <person name="Fang S."/>
            <person name="Hu X."/>
        </authorList>
    </citation>
    <scope>NUCLEOTIDE SEQUENCE [LARGE SCALE GENOMIC DNA]</scope>
    <source>
        <strain evidence="3 4">YIC-827</strain>
    </source>
</reference>
<keyword evidence="1" id="KW-0732">Signal</keyword>
<dbReference type="SUPFAM" id="SSF52096">
    <property type="entry name" value="ClpP/crotonase"/>
    <property type="match status" value="1"/>
</dbReference>
<evidence type="ECO:0000256" key="1">
    <source>
        <dbReference type="SAM" id="SignalP"/>
    </source>
</evidence>
<keyword evidence="4" id="KW-1185">Reference proteome</keyword>
<protein>
    <submittedName>
        <fullName evidence="3">S41 family peptidase</fullName>
    </submittedName>
</protein>
<accession>A0ABU9MSL8</accession>
<gene>
    <name evidence="3" type="ORF">WCN91_01770</name>
</gene>
<dbReference type="Gene3D" id="3.90.226.10">
    <property type="entry name" value="2-enoyl-CoA Hydratase, Chain A, domain 1"/>
    <property type="match status" value="1"/>
</dbReference>
<dbReference type="SUPFAM" id="SSF50156">
    <property type="entry name" value="PDZ domain-like"/>
    <property type="match status" value="1"/>
</dbReference>
<dbReference type="PANTHER" id="PTHR32060">
    <property type="entry name" value="TAIL-SPECIFIC PROTEASE"/>
    <property type="match status" value="1"/>
</dbReference>
<evidence type="ECO:0000259" key="2">
    <source>
        <dbReference type="Pfam" id="PF03572"/>
    </source>
</evidence>